<evidence type="ECO:0000256" key="1">
    <source>
        <dbReference type="SAM" id="MobiDB-lite"/>
    </source>
</evidence>
<dbReference type="AlphaFoldDB" id="A0A371Z514"/>
<keyword evidence="3" id="KW-1185">Reference proteome</keyword>
<dbReference type="SUPFAM" id="SSF48452">
    <property type="entry name" value="TPR-like"/>
    <property type="match status" value="1"/>
</dbReference>
<comment type="caution">
    <text evidence="2">The sequence shown here is derived from an EMBL/GenBank/DDBJ whole genome shotgun (WGS) entry which is preliminary data.</text>
</comment>
<accession>A0A371Z514</accession>
<name>A0A371Z514_9PROT</name>
<reference evidence="2 3" key="1">
    <citation type="submission" date="2018-08" db="EMBL/GenBank/DDBJ databases">
        <title>Komagataeibacter sp. AV 382.</title>
        <authorList>
            <person name="Skraban J."/>
            <person name="Trcek J."/>
        </authorList>
    </citation>
    <scope>NUCLEOTIDE SEQUENCE [LARGE SCALE GENOMIC DNA]</scope>
    <source>
        <strain evidence="2 3">AV 382</strain>
    </source>
</reference>
<proteinExistence type="predicted"/>
<feature type="region of interest" description="Disordered" evidence="1">
    <location>
        <begin position="693"/>
        <end position="720"/>
    </location>
</feature>
<feature type="compositionally biased region" description="Polar residues" evidence="1">
    <location>
        <begin position="84"/>
        <end position="95"/>
    </location>
</feature>
<evidence type="ECO:0000313" key="3">
    <source>
        <dbReference type="Proteomes" id="UP000262371"/>
    </source>
</evidence>
<feature type="region of interest" description="Disordered" evidence="1">
    <location>
        <begin position="84"/>
        <end position="123"/>
    </location>
</feature>
<sequence length="852" mass="90092">MLLSCSAITPVMAADAHVHSQPHGKKHHSKPARPPEQKQAASAPVPPAPNPPQNTNLPAGMLPTGLPASWQATVLDTLVTPQQPTAANPKATASTPTPQVPASMPAPPPAASVATGPDQSAPSTDRILIPLPPGMGIAGFKSGNNFVIVVDNAQPMDTSALRGDGIFSTLTVTTLPDATLIQVALPDNRRLYLSQQAEGWVLGDQLPPGIDYGDRRVINPRPVSDGILYPMRHPGRVLAIKDPASGVPLLVGTSATDDGGILSPRTGDGYDVWPTTEGVIIAARSPDVSMRATPEGALLSNSGQALSDSGTAVYASDVDLKWLGLRNLTDVDLEKRFHKTIIAAADSEPAKRFARRLEAAQAAFSLGSFVESRGILTVALEDDPEEISRPDVQFLLAASELLSGNADGASLLKGPWPEGQQRATQVWRGLYLAATGGHDAEAAHLLARDFTRLKNYPRPVSETILPNVAEEIGRYGSEEDLTALNEMPSSSPYQLAAAFRQLRMGKRALAHAAFQKLSTDKNPLVAEKALEQVTALDLADGSITPAAAADALDSIIPDARLAGREATVRLLQADAYLGMGKWSDALAAIDRAQTAYPAPLGSMTTPLLFQTLAKIASAGAKETDKDNLLHDAAMLRSHVPQLPPGTQKAEILLAYGKMLLSLGLPDESAQAFSDAIPMLDSPNLRALAGEGLANADLQRGQPQDATDALDRTDDPTLPDDIKGDRRRLQAQIALTSGNPAATLSLLKGDANVASLDMSARIYEGQNQWDAATDEVRKMVEAEIPTKGTLTKAQQALALRLASDATQAGDSATLDWIANRIGNRQMDDSGPVFNLLTRHDGDPMKVTSNSELQ</sequence>
<evidence type="ECO:0008006" key="4">
    <source>
        <dbReference type="Google" id="ProtNLM"/>
    </source>
</evidence>
<gene>
    <name evidence="2" type="ORF">DY926_00205</name>
</gene>
<dbReference type="Gene3D" id="1.25.40.10">
    <property type="entry name" value="Tetratricopeptide repeat domain"/>
    <property type="match status" value="1"/>
</dbReference>
<feature type="compositionally biased region" description="Basic and acidic residues" evidence="1">
    <location>
        <begin position="708"/>
        <end position="720"/>
    </location>
</feature>
<dbReference type="InterPro" id="IPR011990">
    <property type="entry name" value="TPR-like_helical_dom_sf"/>
</dbReference>
<feature type="compositionally biased region" description="Basic residues" evidence="1">
    <location>
        <begin position="20"/>
        <end position="31"/>
    </location>
</feature>
<organism evidence="2 3">
    <name type="scientific">Komagataeibacter melaceti</name>
    <dbReference type="NCBI Taxonomy" id="2766577"/>
    <lineage>
        <taxon>Bacteria</taxon>
        <taxon>Pseudomonadati</taxon>
        <taxon>Pseudomonadota</taxon>
        <taxon>Alphaproteobacteria</taxon>
        <taxon>Acetobacterales</taxon>
        <taxon>Acetobacteraceae</taxon>
        <taxon>Komagataeibacter</taxon>
    </lineage>
</organism>
<protein>
    <recommendedName>
        <fullName evidence="4">Tetratricopeptide repeat protein</fullName>
    </recommendedName>
</protein>
<feature type="region of interest" description="Disordered" evidence="1">
    <location>
        <begin position="16"/>
        <end position="65"/>
    </location>
</feature>
<evidence type="ECO:0000313" key="2">
    <source>
        <dbReference type="EMBL" id="RFD21584.1"/>
    </source>
</evidence>
<dbReference type="OrthoDB" id="7224615at2"/>
<dbReference type="EMBL" id="QUWV01000001">
    <property type="protein sequence ID" value="RFD21584.1"/>
    <property type="molecule type" value="Genomic_DNA"/>
</dbReference>
<dbReference type="Proteomes" id="UP000262371">
    <property type="component" value="Unassembled WGS sequence"/>
</dbReference>